<gene>
    <name evidence="2" type="ORF">B0H64DRAFT_409953</name>
</gene>
<keyword evidence="3" id="KW-1185">Reference proteome</keyword>
<name>A0AAE0H7J8_9PEZI</name>
<evidence type="ECO:0000256" key="1">
    <source>
        <dbReference type="SAM" id="MobiDB-lite"/>
    </source>
</evidence>
<protein>
    <submittedName>
        <fullName evidence="2">Uncharacterized protein</fullName>
    </submittedName>
</protein>
<dbReference type="EMBL" id="JAUEPN010000010">
    <property type="protein sequence ID" value="KAK3291165.1"/>
    <property type="molecule type" value="Genomic_DNA"/>
</dbReference>
<dbReference type="GeneID" id="87841707"/>
<comment type="caution">
    <text evidence="2">The sequence shown here is derived from an EMBL/GenBank/DDBJ whole genome shotgun (WGS) entry which is preliminary data.</text>
</comment>
<dbReference type="Proteomes" id="UP001278766">
    <property type="component" value="Unassembled WGS sequence"/>
</dbReference>
<reference evidence="2" key="2">
    <citation type="submission" date="2023-06" db="EMBL/GenBank/DDBJ databases">
        <authorList>
            <consortium name="Lawrence Berkeley National Laboratory"/>
            <person name="Haridas S."/>
            <person name="Hensen N."/>
            <person name="Bonometti L."/>
            <person name="Westerberg I."/>
            <person name="Brannstrom I.O."/>
            <person name="Guillou S."/>
            <person name="Cros-Aarteil S."/>
            <person name="Calhoun S."/>
            <person name="Kuo A."/>
            <person name="Mondo S."/>
            <person name="Pangilinan J."/>
            <person name="Riley R."/>
            <person name="Labutti K."/>
            <person name="Andreopoulos B."/>
            <person name="Lipzen A."/>
            <person name="Chen C."/>
            <person name="Yanf M."/>
            <person name="Daum C."/>
            <person name="Ng V."/>
            <person name="Clum A."/>
            <person name="Steindorff A."/>
            <person name="Ohm R."/>
            <person name="Martin F."/>
            <person name="Silar P."/>
            <person name="Natvig D."/>
            <person name="Lalanne C."/>
            <person name="Gautier V."/>
            <person name="Ament-Velasquez S.L."/>
            <person name="Kruys A."/>
            <person name="Hutchinson M.I."/>
            <person name="Powell A.J."/>
            <person name="Barry K."/>
            <person name="Miller A.N."/>
            <person name="Grigoriev I.V."/>
            <person name="Debuchy R."/>
            <person name="Gladieux P."/>
            <person name="Thoren M.H."/>
            <person name="Johannesson H."/>
        </authorList>
    </citation>
    <scope>NUCLEOTIDE SEQUENCE</scope>
    <source>
        <strain evidence="2">CBS 168.71</strain>
    </source>
</reference>
<proteinExistence type="predicted"/>
<evidence type="ECO:0000313" key="3">
    <source>
        <dbReference type="Proteomes" id="UP001278766"/>
    </source>
</evidence>
<organism evidence="2 3">
    <name type="scientific">Chaetomium fimeti</name>
    <dbReference type="NCBI Taxonomy" id="1854472"/>
    <lineage>
        <taxon>Eukaryota</taxon>
        <taxon>Fungi</taxon>
        <taxon>Dikarya</taxon>
        <taxon>Ascomycota</taxon>
        <taxon>Pezizomycotina</taxon>
        <taxon>Sordariomycetes</taxon>
        <taxon>Sordariomycetidae</taxon>
        <taxon>Sordariales</taxon>
        <taxon>Chaetomiaceae</taxon>
        <taxon>Chaetomium</taxon>
    </lineage>
</organism>
<reference evidence="2" key="1">
    <citation type="journal article" date="2023" name="Mol. Phylogenet. Evol.">
        <title>Genome-scale phylogeny and comparative genomics of the fungal order Sordariales.</title>
        <authorList>
            <person name="Hensen N."/>
            <person name="Bonometti L."/>
            <person name="Westerberg I."/>
            <person name="Brannstrom I.O."/>
            <person name="Guillou S."/>
            <person name="Cros-Aarteil S."/>
            <person name="Calhoun S."/>
            <person name="Haridas S."/>
            <person name="Kuo A."/>
            <person name="Mondo S."/>
            <person name="Pangilinan J."/>
            <person name="Riley R."/>
            <person name="LaButti K."/>
            <person name="Andreopoulos B."/>
            <person name="Lipzen A."/>
            <person name="Chen C."/>
            <person name="Yan M."/>
            <person name="Daum C."/>
            <person name="Ng V."/>
            <person name="Clum A."/>
            <person name="Steindorff A."/>
            <person name="Ohm R.A."/>
            <person name="Martin F."/>
            <person name="Silar P."/>
            <person name="Natvig D.O."/>
            <person name="Lalanne C."/>
            <person name="Gautier V."/>
            <person name="Ament-Velasquez S.L."/>
            <person name="Kruys A."/>
            <person name="Hutchinson M.I."/>
            <person name="Powell A.J."/>
            <person name="Barry K."/>
            <person name="Miller A.N."/>
            <person name="Grigoriev I.V."/>
            <person name="Debuchy R."/>
            <person name="Gladieux P."/>
            <person name="Hiltunen Thoren M."/>
            <person name="Johannesson H."/>
        </authorList>
    </citation>
    <scope>NUCLEOTIDE SEQUENCE</scope>
    <source>
        <strain evidence="2">CBS 168.71</strain>
    </source>
</reference>
<dbReference type="AlphaFoldDB" id="A0AAE0H7J8"/>
<dbReference type="RefSeq" id="XP_062654679.1">
    <property type="nucleotide sequence ID" value="XM_062804759.1"/>
</dbReference>
<feature type="region of interest" description="Disordered" evidence="1">
    <location>
        <begin position="44"/>
        <end position="73"/>
    </location>
</feature>
<evidence type="ECO:0000313" key="2">
    <source>
        <dbReference type="EMBL" id="KAK3291165.1"/>
    </source>
</evidence>
<accession>A0AAE0H7J8</accession>
<sequence length="73" mass="8065">MRHVLWLSAKMLLALFGGMVELMNGLLVRPWSLPFWILGRQQGEGTRKQRGRGMNGGCPSTSPALATLSRGRL</sequence>